<reference evidence="15 16" key="1">
    <citation type="submission" date="2013-11" db="EMBL/GenBank/DDBJ databases">
        <title>Genomic analysis of Pelistega sp. HM-7.</title>
        <authorList>
            <person name="Kumbhare S.V."/>
            <person name="Shetty S.A."/>
            <person name="Sharma O."/>
            <person name="Dhotre D.P."/>
        </authorList>
    </citation>
    <scope>NUCLEOTIDE SEQUENCE [LARGE SCALE GENOMIC DNA]</scope>
    <source>
        <strain evidence="15 16">HM-7</strain>
    </source>
</reference>
<gene>
    <name evidence="15" type="ORF">V757_07320</name>
</gene>
<feature type="transmembrane region" description="Helical" evidence="13">
    <location>
        <begin position="179"/>
        <end position="198"/>
    </location>
</feature>
<feature type="transmembrane region" description="Helical" evidence="13">
    <location>
        <begin position="54"/>
        <end position="75"/>
    </location>
</feature>
<comment type="subcellular location">
    <subcellularLocation>
        <location evidence="2">Cell membrane</location>
        <topology evidence="2">Multi-pass membrane protein</topology>
    </subcellularLocation>
</comment>
<evidence type="ECO:0000256" key="10">
    <source>
        <dbReference type="ARBA" id="ARBA00022989"/>
    </source>
</evidence>
<dbReference type="PANTHER" id="PTHR35864:SF1">
    <property type="entry name" value="ZINC METALLOPROTEASE YWHC-RELATED"/>
    <property type="match status" value="1"/>
</dbReference>
<feature type="transmembrane region" description="Helical" evidence="13">
    <location>
        <begin position="129"/>
        <end position="150"/>
    </location>
</feature>
<keyword evidence="16" id="KW-1185">Reference proteome</keyword>
<keyword evidence="10 13" id="KW-1133">Transmembrane helix</keyword>
<name>V8G2M3_9BURK</name>
<sequence length="214" mass="23333">MSLDQILYYFSVYIPPLLFAITLHEASHGYAARYFGDNTAYVLGRVSLNPINHIDLIGTVVLPGVLILMGSGFIFGWAKPVPVSIGNLRRPKQDMIYVALAGPLANLVMATLWAIVLKVWVSAEISSDVLIHMALFGIKINIILMLFNLIPILPLDGGRILEGLLPTRLSMSYAKIEPYGMMIVVALLVFGGINRFLVAGVNLMAQLLLGLVGL</sequence>
<evidence type="ECO:0000256" key="8">
    <source>
        <dbReference type="ARBA" id="ARBA00022801"/>
    </source>
</evidence>
<dbReference type="InterPro" id="IPR044537">
    <property type="entry name" value="Rip2-like"/>
</dbReference>
<dbReference type="AlphaFoldDB" id="V8G2M3"/>
<organism evidence="15 16">
    <name type="scientific">Pelistega indica</name>
    <dbReference type="NCBI Taxonomy" id="1414851"/>
    <lineage>
        <taxon>Bacteria</taxon>
        <taxon>Pseudomonadati</taxon>
        <taxon>Pseudomonadota</taxon>
        <taxon>Betaproteobacteria</taxon>
        <taxon>Burkholderiales</taxon>
        <taxon>Alcaligenaceae</taxon>
        <taxon>Pelistega</taxon>
    </lineage>
</organism>
<feature type="transmembrane region" description="Helical" evidence="13">
    <location>
        <begin position="6"/>
        <end position="23"/>
    </location>
</feature>
<proteinExistence type="inferred from homology"/>
<comment type="caution">
    <text evidence="15">The sequence shown here is derived from an EMBL/GenBank/DDBJ whole genome shotgun (WGS) entry which is preliminary data.</text>
</comment>
<evidence type="ECO:0000256" key="3">
    <source>
        <dbReference type="ARBA" id="ARBA00007931"/>
    </source>
</evidence>
<dbReference type="PANTHER" id="PTHR35864">
    <property type="entry name" value="ZINC METALLOPROTEASE MJ0611-RELATED"/>
    <property type="match status" value="1"/>
</dbReference>
<keyword evidence="11" id="KW-0482">Metalloprotease</keyword>
<dbReference type="GO" id="GO:0006508">
    <property type="term" value="P:proteolysis"/>
    <property type="evidence" value="ECO:0007669"/>
    <property type="project" value="UniProtKB-KW"/>
</dbReference>
<dbReference type="InterPro" id="IPR008915">
    <property type="entry name" value="Peptidase_M50"/>
</dbReference>
<keyword evidence="9" id="KW-0862">Zinc</keyword>
<evidence type="ECO:0000259" key="14">
    <source>
        <dbReference type="Pfam" id="PF02163"/>
    </source>
</evidence>
<evidence type="ECO:0000256" key="6">
    <source>
        <dbReference type="ARBA" id="ARBA00022692"/>
    </source>
</evidence>
<evidence type="ECO:0000256" key="1">
    <source>
        <dbReference type="ARBA" id="ARBA00001947"/>
    </source>
</evidence>
<dbReference type="GO" id="GO:0008237">
    <property type="term" value="F:metallopeptidase activity"/>
    <property type="evidence" value="ECO:0007669"/>
    <property type="project" value="UniProtKB-KW"/>
</dbReference>
<keyword evidence="12 13" id="KW-0472">Membrane</keyword>
<keyword evidence="4" id="KW-1003">Cell membrane</keyword>
<dbReference type="EMBL" id="AYSV01000087">
    <property type="protein sequence ID" value="ETD70774.1"/>
    <property type="molecule type" value="Genomic_DNA"/>
</dbReference>
<evidence type="ECO:0000256" key="11">
    <source>
        <dbReference type="ARBA" id="ARBA00023049"/>
    </source>
</evidence>
<keyword evidence="5" id="KW-0645">Protease</keyword>
<evidence type="ECO:0000313" key="15">
    <source>
        <dbReference type="EMBL" id="ETD70774.1"/>
    </source>
</evidence>
<protein>
    <submittedName>
        <fullName evidence="15">Peptidase M50</fullName>
    </submittedName>
</protein>
<dbReference type="OrthoDB" id="9800627at2"/>
<comment type="similarity">
    <text evidence="3">Belongs to the peptidase M50B family.</text>
</comment>
<keyword evidence="7" id="KW-0479">Metal-binding</keyword>
<dbReference type="InterPro" id="IPR052348">
    <property type="entry name" value="Metallopeptidase_M50B"/>
</dbReference>
<evidence type="ECO:0000256" key="13">
    <source>
        <dbReference type="SAM" id="Phobius"/>
    </source>
</evidence>
<evidence type="ECO:0000256" key="12">
    <source>
        <dbReference type="ARBA" id="ARBA00023136"/>
    </source>
</evidence>
<comment type="cofactor">
    <cofactor evidence="1">
        <name>Zn(2+)</name>
        <dbReference type="ChEBI" id="CHEBI:29105"/>
    </cofactor>
</comment>
<dbReference type="GO" id="GO:0046872">
    <property type="term" value="F:metal ion binding"/>
    <property type="evidence" value="ECO:0007669"/>
    <property type="project" value="UniProtKB-KW"/>
</dbReference>
<dbReference type="CDD" id="cd06158">
    <property type="entry name" value="S2P-M50_like_1"/>
    <property type="match status" value="1"/>
</dbReference>
<evidence type="ECO:0000256" key="4">
    <source>
        <dbReference type="ARBA" id="ARBA00022475"/>
    </source>
</evidence>
<dbReference type="PATRIC" id="fig|1414851.3.peg.1511"/>
<dbReference type="Proteomes" id="UP000018766">
    <property type="component" value="Unassembled WGS sequence"/>
</dbReference>
<accession>V8G2M3</accession>
<dbReference type="RefSeq" id="WP_023951246.1">
    <property type="nucleotide sequence ID" value="NZ_AYSV01000087.1"/>
</dbReference>
<dbReference type="Pfam" id="PF02163">
    <property type="entry name" value="Peptidase_M50"/>
    <property type="match status" value="1"/>
</dbReference>
<keyword evidence="8" id="KW-0378">Hydrolase</keyword>
<evidence type="ECO:0000256" key="7">
    <source>
        <dbReference type="ARBA" id="ARBA00022723"/>
    </source>
</evidence>
<evidence type="ECO:0000256" key="5">
    <source>
        <dbReference type="ARBA" id="ARBA00022670"/>
    </source>
</evidence>
<evidence type="ECO:0000313" key="16">
    <source>
        <dbReference type="Proteomes" id="UP000018766"/>
    </source>
</evidence>
<dbReference type="GO" id="GO:0005886">
    <property type="term" value="C:plasma membrane"/>
    <property type="evidence" value="ECO:0007669"/>
    <property type="project" value="UniProtKB-SubCell"/>
</dbReference>
<feature type="domain" description="Peptidase M50" evidence="14">
    <location>
        <begin position="129"/>
        <end position="190"/>
    </location>
</feature>
<keyword evidence="6 13" id="KW-0812">Transmembrane</keyword>
<evidence type="ECO:0000256" key="9">
    <source>
        <dbReference type="ARBA" id="ARBA00022833"/>
    </source>
</evidence>
<evidence type="ECO:0000256" key="2">
    <source>
        <dbReference type="ARBA" id="ARBA00004651"/>
    </source>
</evidence>
<feature type="transmembrane region" description="Helical" evidence="13">
    <location>
        <begin position="95"/>
        <end position="117"/>
    </location>
</feature>